<sequence>MIRYAAILLCIIMAVVAVLLWHYKKRLRASEQSLLHRLLALHDIPVHARVTVIRIDYSHAAFKSIDEWLSTHASPASGTLIILLDAPEWLCGIKRKSWGNHATVLHAPQSHPAWSALIQPGYTVAEWSHSRMRRFTDQQLYLNHITPHSPQTDQEVI</sequence>
<dbReference type="OrthoDB" id="2619717at2"/>
<dbReference type="RefSeq" id="WP_116048241.1">
    <property type="nucleotide sequence ID" value="NZ_QUBQ01000004.1"/>
</dbReference>
<comment type="caution">
    <text evidence="2">The sequence shown here is derived from an EMBL/GenBank/DDBJ whole genome shotgun (WGS) entry which is preliminary data.</text>
</comment>
<dbReference type="Proteomes" id="UP000261905">
    <property type="component" value="Unassembled WGS sequence"/>
</dbReference>
<proteinExistence type="predicted"/>
<keyword evidence="1" id="KW-1133">Transmembrane helix</keyword>
<dbReference type="AlphaFoldDB" id="A0A371P7L2"/>
<keyword evidence="3" id="KW-1185">Reference proteome</keyword>
<dbReference type="EMBL" id="QUBQ01000004">
    <property type="protein sequence ID" value="REK71909.1"/>
    <property type="molecule type" value="Genomic_DNA"/>
</dbReference>
<gene>
    <name evidence="2" type="ORF">DX130_19580</name>
</gene>
<accession>A0A371P7L2</accession>
<keyword evidence="1" id="KW-0472">Membrane</keyword>
<feature type="transmembrane region" description="Helical" evidence="1">
    <location>
        <begin position="6"/>
        <end position="23"/>
    </location>
</feature>
<reference evidence="2 3" key="1">
    <citation type="submission" date="2018-08" db="EMBL/GenBank/DDBJ databases">
        <title>Paenibacillus sp. M4BSY-1, whole genome shotgun sequence.</title>
        <authorList>
            <person name="Tuo L."/>
        </authorList>
    </citation>
    <scope>NUCLEOTIDE SEQUENCE [LARGE SCALE GENOMIC DNA]</scope>
    <source>
        <strain evidence="2 3">M4BSY-1</strain>
    </source>
</reference>
<evidence type="ECO:0000313" key="3">
    <source>
        <dbReference type="Proteomes" id="UP000261905"/>
    </source>
</evidence>
<organism evidence="2 3">
    <name type="scientific">Paenibacillus paeoniae</name>
    <dbReference type="NCBI Taxonomy" id="2292705"/>
    <lineage>
        <taxon>Bacteria</taxon>
        <taxon>Bacillati</taxon>
        <taxon>Bacillota</taxon>
        <taxon>Bacilli</taxon>
        <taxon>Bacillales</taxon>
        <taxon>Paenibacillaceae</taxon>
        <taxon>Paenibacillus</taxon>
    </lineage>
</organism>
<protein>
    <submittedName>
        <fullName evidence="2">Uncharacterized protein</fullName>
    </submittedName>
</protein>
<name>A0A371P7L2_9BACL</name>
<evidence type="ECO:0000256" key="1">
    <source>
        <dbReference type="SAM" id="Phobius"/>
    </source>
</evidence>
<keyword evidence="1" id="KW-0812">Transmembrane</keyword>
<evidence type="ECO:0000313" key="2">
    <source>
        <dbReference type="EMBL" id="REK71909.1"/>
    </source>
</evidence>